<sequence length="89" mass="10610">MIYTTSKLTEYAVYPLNEHSFSDNLSYYEMADFSFDQTKLQDKHAPLWRNVELIDSFELIDHQEYPLTISHDSLFLSIIRAQMDKKQSR</sequence>
<reference evidence="1 2" key="1">
    <citation type="submission" date="2013-03" db="EMBL/GenBank/DDBJ databases">
        <title>The Genome Sequence of Enterococcus columbae ATCC_51263 (PacBio/Illumina hybrid assembly).</title>
        <authorList>
            <consortium name="The Broad Institute Genomics Platform"/>
            <consortium name="The Broad Institute Genome Sequencing Center for Infectious Disease"/>
            <person name="Earl A."/>
            <person name="Russ C."/>
            <person name="Gilmore M."/>
            <person name="Surin D."/>
            <person name="Walker B."/>
            <person name="Young S."/>
            <person name="Zeng Q."/>
            <person name="Gargeya S."/>
            <person name="Fitzgerald M."/>
            <person name="Haas B."/>
            <person name="Abouelleil A."/>
            <person name="Allen A.W."/>
            <person name="Alvarado L."/>
            <person name="Arachchi H.M."/>
            <person name="Berlin A.M."/>
            <person name="Chapman S.B."/>
            <person name="Gainer-Dewar J."/>
            <person name="Goldberg J."/>
            <person name="Griggs A."/>
            <person name="Gujja S."/>
            <person name="Hansen M."/>
            <person name="Howarth C."/>
            <person name="Imamovic A."/>
            <person name="Ireland A."/>
            <person name="Larimer J."/>
            <person name="McCowan C."/>
            <person name="Murphy C."/>
            <person name="Pearson M."/>
            <person name="Poon T.W."/>
            <person name="Priest M."/>
            <person name="Roberts A."/>
            <person name="Saif S."/>
            <person name="Shea T."/>
            <person name="Sisk P."/>
            <person name="Sykes S."/>
            <person name="Wortman J."/>
            <person name="Nusbaum C."/>
            <person name="Birren B."/>
        </authorList>
    </citation>
    <scope>NUCLEOTIDE SEQUENCE [LARGE SCALE GENOMIC DNA]</scope>
    <source>
        <strain evidence="1 2">ATCC 51263</strain>
    </source>
</reference>
<dbReference type="PATRIC" id="fig|1121865.3.peg.565"/>
<evidence type="ECO:0000313" key="1">
    <source>
        <dbReference type="EMBL" id="EOW84673.1"/>
    </source>
</evidence>
<dbReference type="Proteomes" id="UP000014113">
    <property type="component" value="Unassembled WGS sequence"/>
</dbReference>
<gene>
    <name evidence="1" type="ORF">I568_01169</name>
</gene>
<accession>S0KU49</accession>
<keyword evidence="2" id="KW-1185">Reference proteome</keyword>
<dbReference type="AlphaFoldDB" id="S0KU49"/>
<proteinExistence type="predicted"/>
<evidence type="ECO:0000313" key="2">
    <source>
        <dbReference type="Proteomes" id="UP000014113"/>
    </source>
</evidence>
<organism evidence="1 2">
    <name type="scientific">Enterococcus columbae DSM 7374 = ATCC 51263</name>
    <dbReference type="NCBI Taxonomy" id="1121865"/>
    <lineage>
        <taxon>Bacteria</taxon>
        <taxon>Bacillati</taxon>
        <taxon>Bacillota</taxon>
        <taxon>Bacilli</taxon>
        <taxon>Lactobacillales</taxon>
        <taxon>Enterococcaceae</taxon>
        <taxon>Enterococcus</taxon>
    </lineage>
</organism>
<comment type="caution">
    <text evidence="1">The sequence shown here is derived from an EMBL/GenBank/DDBJ whole genome shotgun (WGS) entry which is preliminary data.</text>
</comment>
<dbReference type="RefSeq" id="WP_016182734.1">
    <property type="nucleotide sequence ID" value="NZ_JXKI01000014.1"/>
</dbReference>
<protein>
    <submittedName>
        <fullName evidence="1">Uncharacterized protein</fullName>
    </submittedName>
</protein>
<name>S0KU49_9ENTE</name>
<dbReference type="EMBL" id="ASWJ01000004">
    <property type="protein sequence ID" value="EOW84673.1"/>
    <property type="molecule type" value="Genomic_DNA"/>
</dbReference>